<dbReference type="EMBL" id="JACGWZ010000001">
    <property type="protein sequence ID" value="MBA8823897.1"/>
    <property type="molecule type" value="Genomic_DNA"/>
</dbReference>
<evidence type="ECO:0000313" key="1">
    <source>
        <dbReference type="EMBL" id="MBA8823897.1"/>
    </source>
</evidence>
<dbReference type="InterPro" id="IPR026325">
    <property type="entry name" value="DUF932"/>
</dbReference>
<organism evidence="1 2">
    <name type="scientific">Halosaccharopolyspora lacisalsi</name>
    <dbReference type="NCBI Taxonomy" id="1000566"/>
    <lineage>
        <taxon>Bacteria</taxon>
        <taxon>Bacillati</taxon>
        <taxon>Actinomycetota</taxon>
        <taxon>Actinomycetes</taxon>
        <taxon>Pseudonocardiales</taxon>
        <taxon>Pseudonocardiaceae</taxon>
        <taxon>Halosaccharopolyspora</taxon>
    </lineage>
</organism>
<dbReference type="NCBIfam" id="TIGR03299">
    <property type="entry name" value="LGT_TIGR03299"/>
    <property type="match status" value="1"/>
</dbReference>
<accession>A0A839DWS2</accession>
<gene>
    <name evidence="1" type="ORF">FHX42_001226</name>
</gene>
<proteinExistence type="predicted"/>
<reference evidence="1 2" key="1">
    <citation type="submission" date="2020-07" db="EMBL/GenBank/DDBJ databases">
        <title>Sequencing the genomes of 1000 actinobacteria strains.</title>
        <authorList>
            <person name="Klenk H.-P."/>
        </authorList>
    </citation>
    <scope>NUCLEOTIDE SEQUENCE [LARGE SCALE GENOMIC DNA]</scope>
    <source>
        <strain evidence="1 2">DSM 45975</strain>
    </source>
</reference>
<dbReference type="InterPro" id="IPR017686">
    <property type="entry name" value="Phg/plasmid-like_prot"/>
</dbReference>
<dbReference type="AlphaFoldDB" id="A0A839DWS2"/>
<protein>
    <submittedName>
        <fullName evidence="1">Phage/plasmid-like protein (TIGR03299 family)</fullName>
    </submittedName>
</protein>
<dbReference type="Proteomes" id="UP000569329">
    <property type="component" value="Unassembled WGS sequence"/>
</dbReference>
<name>A0A839DWS2_9PSEU</name>
<sequence>MAHHIERFTDGSAAFASARLDAWHRLGTVTRACMTGAEVMSAARLGGWNVRKLAQSGTELTPDGVSTVDNPEKFMTVRTHPVTGQPDYLGTVGTEYVVRQNEEQVELLDALVDESEAHFETAGSLRGGRETFVTMKLPQTMRLAGTDSVDFYIVALNSHDGSSAFRVLVSPVRVVCANTQHMALRHAQASYSIRHTKNSRFRIAEVRSKLGLMWQYCEAFEVEAERMIQAELSTAQFRDTIDRLWPFDGNTASPRTRSNHERRTGELMRLWTNAETQASIRGTRWAGLQAVTEYLDHHSPAKDADVRANRVLTSTTLAGKKQHAHQLLSV</sequence>
<dbReference type="Pfam" id="PF06067">
    <property type="entry name" value="DUF932"/>
    <property type="match status" value="1"/>
</dbReference>
<comment type="caution">
    <text evidence="1">The sequence shown here is derived from an EMBL/GenBank/DDBJ whole genome shotgun (WGS) entry which is preliminary data.</text>
</comment>
<evidence type="ECO:0000313" key="2">
    <source>
        <dbReference type="Proteomes" id="UP000569329"/>
    </source>
</evidence>
<keyword evidence="2" id="KW-1185">Reference proteome</keyword>
<dbReference type="RefSeq" id="WP_182543106.1">
    <property type="nucleotide sequence ID" value="NZ_JACGWZ010000001.1"/>
</dbReference>